<name>A0A8S3ZGI8_9EUPU</name>
<feature type="transmembrane region" description="Helical" evidence="1">
    <location>
        <begin position="20"/>
        <end position="43"/>
    </location>
</feature>
<proteinExistence type="predicted"/>
<feature type="transmembrane region" description="Helical" evidence="1">
    <location>
        <begin position="101"/>
        <end position="121"/>
    </location>
</feature>
<dbReference type="Proteomes" id="UP000678393">
    <property type="component" value="Unassembled WGS sequence"/>
</dbReference>
<feature type="transmembrane region" description="Helical" evidence="1">
    <location>
        <begin position="133"/>
        <end position="158"/>
    </location>
</feature>
<gene>
    <name evidence="2" type="ORF">CUNI_LOCUS11800</name>
</gene>
<evidence type="ECO:0000313" key="2">
    <source>
        <dbReference type="EMBL" id="CAG5126242.1"/>
    </source>
</evidence>
<protein>
    <submittedName>
        <fullName evidence="2">Uncharacterized protein</fullName>
    </submittedName>
</protein>
<dbReference type="EMBL" id="CAJHNH020002302">
    <property type="protein sequence ID" value="CAG5126242.1"/>
    <property type="molecule type" value="Genomic_DNA"/>
</dbReference>
<comment type="caution">
    <text evidence="2">The sequence shown here is derived from an EMBL/GenBank/DDBJ whole genome shotgun (WGS) entry which is preliminary data.</text>
</comment>
<evidence type="ECO:0000256" key="1">
    <source>
        <dbReference type="SAM" id="Phobius"/>
    </source>
</evidence>
<evidence type="ECO:0000313" key="3">
    <source>
        <dbReference type="Proteomes" id="UP000678393"/>
    </source>
</evidence>
<keyword evidence="3" id="KW-1185">Reference proteome</keyword>
<organism evidence="2 3">
    <name type="scientific">Candidula unifasciata</name>
    <dbReference type="NCBI Taxonomy" id="100452"/>
    <lineage>
        <taxon>Eukaryota</taxon>
        <taxon>Metazoa</taxon>
        <taxon>Spiralia</taxon>
        <taxon>Lophotrochozoa</taxon>
        <taxon>Mollusca</taxon>
        <taxon>Gastropoda</taxon>
        <taxon>Heterobranchia</taxon>
        <taxon>Euthyneura</taxon>
        <taxon>Panpulmonata</taxon>
        <taxon>Eupulmonata</taxon>
        <taxon>Stylommatophora</taxon>
        <taxon>Helicina</taxon>
        <taxon>Helicoidea</taxon>
        <taxon>Geomitridae</taxon>
        <taxon>Candidula</taxon>
    </lineage>
</organism>
<keyword evidence="1" id="KW-0472">Membrane</keyword>
<keyword evidence="1" id="KW-0812">Transmembrane</keyword>
<dbReference type="AlphaFoldDB" id="A0A8S3ZGI8"/>
<dbReference type="OrthoDB" id="6267493at2759"/>
<keyword evidence="1" id="KW-1133">Transmembrane helix</keyword>
<sequence length="186" mass="22014">MALMRRCCCWELRTATFSNLITITILAGGALLLRLLDFGAILSPDFEINQSFKTPWKSHQWQAFLASDIILIICHVIIIIFSVYMLYLVTHKHFVLYVETLRTYSYIFILYIFAEFCFSIFEFSFYGLNTFRLAFIVFLWLYWLARTVGNIGMAIIFFSRIQEIEDDLALEIRSIDRKYVHSYVNF</sequence>
<accession>A0A8S3ZGI8</accession>
<feature type="transmembrane region" description="Helical" evidence="1">
    <location>
        <begin position="63"/>
        <end position="89"/>
    </location>
</feature>
<reference evidence="2" key="1">
    <citation type="submission" date="2021-04" db="EMBL/GenBank/DDBJ databases">
        <authorList>
            <consortium name="Molecular Ecology Group"/>
        </authorList>
    </citation>
    <scope>NUCLEOTIDE SEQUENCE</scope>
</reference>